<sequence>MIAEARRSPRRPVPDMVPVLDMMEEVVIGRLGNVSEHGMLLLASAHLHDDALYQLRFTMPQTDRQVQIDVGAHLLWSEASHASSHAWAGFCFLTISAAHRDLLRQWVNNATPNG</sequence>
<dbReference type="OrthoDB" id="5625505at2"/>
<evidence type="ECO:0000259" key="1">
    <source>
        <dbReference type="Pfam" id="PF07238"/>
    </source>
</evidence>
<reference evidence="2 3" key="1">
    <citation type="journal article" date="2009" name="BMC Genomics">
        <title>The complete genome sequence of Xanthomonas albilineans provides new insights into the reductive genome evolution of the xylem-limited Xanthomonadaceae.</title>
        <authorList>
            <person name="Pieretti I."/>
            <person name="Royer M."/>
            <person name="Barbe V."/>
            <person name="Carrere S."/>
            <person name="Koebnik R."/>
            <person name="Cociancich S."/>
            <person name="Couloux A."/>
            <person name="Darrasse A."/>
            <person name="Gouzy J."/>
            <person name="Jacques M.A."/>
            <person name="Lauber E."/>
            <person name="Manceau C."/>
            <person name="Mangenot S."/>
            <person name="Poussier S."/>
            <person name="Segurens B."/>
            <person name="Szurek B."/>
            <person name="Verdier V."/>
            <person name="Arlat M."/>
            <person name="Rott P."/>
        </authorList>
    </citation>
    <scope>NUCLEOTIDE SEQUENCE [LARGE SCALE GENOMIC DNA]</scope>
    <source>
        <strain evidence="3">GPE PC73 / CFBP 7063</strain>
    </source>
</reference>
<proteinExistence type="predicted"/>
<accession>D2UCI2</accession>
<evidence type="ECO:0000313" key="3">
    <source>
        <dbReference type="Proteomes" id="UP000001890"/>
    </source>
</evidence>
<keyword evidence="3" id="KW-1185">Reference proteome</keyword>
<dbReference type="EMBL" id="FP565176">
    <property type="protein sequence ID" value="CBA15309.1"/>
    <property type="molecule type" value="Genomic_DNA"/>
</dbReference>
<dbReference type="eggNOG" id="ENOG5033GZC">
    <property type="taxonomic scope" value="Bacteria"/>
</dbReference>
<organism evidence="2 3">
    <name type="scientific">Xanthomonas albilineans (strain GPE PC73 / CFBP 7063)</name>
    <dbReference type="NCBI Taxonomy" id="380358"/>
    <lineage>
        <taxon>Bacteria</taxon>
        <taxon>Pseudomonadati</taxon>
        <taxon>Pseudomonadota</taxon>
        <taxon>Gammaproteobacteria</taxon>
        <taxon>Lysobacterales</taxon>
        <taxon>Lysobacteraceae</taxon>
        <taxon>Xanthomonas</taxon>
    </lineage>
</organism>
<dbReference type="RefSeq" id="WP_012915319.1">
    <property type="nucleotide sequence ID" value="NC_013722.1"/>
</dbReference>
<dbReference type="InterPro" id="IPR009875">
    <property type="entry name" value="PilZ_domain"/>
</dbReference>
<feature type="domain" description="PilZ" evidence="1">
    <location>
        <begin position="6"/>
        <end position="108"/>
    </location>
</feature>
<dbReference type="AlphaFoldDB" id="D2UCI2"/>
<protein>
    <recommendedName>
        <fullName evidence="1">PilZ domain-containing protein</fullName>
    </recommendedName>
</protein>
<gene>
    <name evidence="2" type="ordered locus">XALc_0791</name>
</gene>
<dbReference type="Pfam" id="PF07238">
    <property type="entry name" value="PilZ"/>
    <property type="match status" value="1"/>
</dbReference>
<dbReference type="Gene3D" id="2.40.10.220">
    <property type="entry name" value="predicted glycosyltransferase like domains"/>
    <property type="match status" value="1"/>
</dbReference>
<name>D2UCI2_XANAP</name>
<dbReference type="KEGG" id="xal:XALC_0791"/>
<evidence type="ECO:0000313" key="2">
    <source>
        <dbReference type="EMBL" id="CBA15309.1"/>
    </source>
</evidence>
<dbReference type="PATRIC" id="fig|29447.3.peg.790"/>
<dbReference type="GeneID" id="57876109"/>
<dbReference type="GO" id="GO:0035438">
    <property type="term" value="F:cyclic-di-GMP binding"/>
    <property type="evidence" value="ECO:0007669"/>
    <property type="project" value="InterPro"/>
</dbReference>
<dbReference type="STRING" id="380358.XALC_0791"/>
<dbReference type="Proteomes" id="UP000001890">
    <property type="component" value="Chromosome"/>
</dbReference>